<reference evidence="1" key="1">
    <citation type="journal article" date="2021" name="J. Hered.">
        <title>Genome Assembly of Salicaceae Populus deltoides (Eastern Cottonwood) I-69 Based on Nanopore Sequencing and Hi-C Technologies.</title>
        <authorList>
            <person name="Bai S."/>
            <person name="Wu H."/>
            <person name="Zhang J."/>
            <person name="Pan Z."/>
            <person name="Zhao W."/>
            <person name="Li Z."/>
            <person name="Tong C."/>
        </authorList>
    </citation>
    <scope>NUCLEOTIDE SEQUENCE</scope>
    <source>
        <tissue evidence="1">Leaf</tissue>
    </source>
</reference>
<protein>
    <submittedName>
        <fullName evidence="1">Uncharacterized protein</fullName>
    </submittedName>
</protein>
<organism evidence="1 2">
    <name type="scientific">Populus deltoides</name>
    <name type="common">Eastern poplar</name>
    <name type="synonym">Eastern cottonwood</name>
    <dbReference type="NCBI Taxonomy" id="3696"/>
    <lineage>
        <taxon>Eukaryota</taxon>
        <taxon>Viridiplantae</taxon>
        <taxon>Streptophyta</taxon>
        <taxon>Embryophyta</taxon>
        <taxon>Tracheophyta</taxon>
        <taxon>Spermatophyta</taxon>
        <taxon>Magnoliopsida</taxon>
        <taxon>eudicotyledons</taxon>
        <taxon>Gunneridae</taxon>
        <taxon>Pentapetalae</taxon>
        <taxon>rosids</taxon>
        <taxon>fabids</taxon>
        <taxon>Malpighiales</taxon>
        <taxon>Salicaceae</taxon>
        <taxon>Saliceae</taxon>
        <taxon>Populus</taxon>
    </lineage>
</organism>
<proteinExistence type="predicted"/>
<dbReference type="Proteomes" id="UP000807159">
    <property type="component" value="Chromosome 10"/>
</dbReference>
<name>A0A8T2XX11_POPDE</name>
<sequence length="423" mass="49062">MEIESFEEHERVVKEELEERMDKTHGLWDDIYRSARKSEKLKFESNERDEGELERTGQPVCIYEIYDGAGAWPLLHHGSLYRGLSLSTKARRSRSDDVDAVARLPLLNESYYQNILCEIGGMFSIAIKVDAIHKRPWIGFQSWHAAGRKVSLSFKAEKVLEEKTQEENKDVMYFWARLGMDGGVTGSNEELTFWSMCDVLNGGRCRPDHLQFLAIWAKKIGKRLGAHALLTAFEDAFRQMYDLPSHLEALPPMPEDGGHWSALHSWVMPTPSFLEFIMFSRMFVDSLDALQSNSSQVNKCLLSSTELEEKHCYCRIMEVLVNVWAYHSARRMVYIDPHTGSVEEQHPIKQRKEITWKKYFNLTVLKSMDEDLAEAADDGDHPRERWLWPLTGEVHWQGIYERERGGKIQNKNGQEEENKRETS</sequence>
<gene>
    <name evidence="1" type="ORF">H0E87_019897</name>
</gene>
<evidence type="ECO:0000313" key="2">
    <source>
        <dbReference type="Proteomes" id="UP000807159"/>
    </source>
</evidence>
<dbReference type="PANTHER" id="PTHR46635:SF2">
    <property type="entry name" value="GLYCOSYL TRANSFERASE FAMILY 1 DOMAIN-CONTAINING PROTEIN"/>
    <property type="match status" value="1"/>
</dbReference>
<dbReference type="AlphaFoldDB" id="A0A8T2XX11"/>
<dbReference type="PANTHER" id="PTHR46635">
    <property type="entry name" value="GLYCOSYL TRANSFERASE FAMILY 1 PROTEIN"/>
    <property type="match status" value="1"/>
</dbReference>
<comment type="caution">
    <text evidence="1">The sequence shown here is derived from an EMBL/GenBank/DDBJ whole genome shotgun (WGS) entry which is preliminary data.</text>
</comment>
<evidence type="ECO:0000313" key="1">
    <source>
        <dbReference type="EMBL" id="KAH8497397.1"/>
    </source>
</evidence>
<accession>A0A8T2XX11</accession>
<dbReference type="EMBL" id="JACEGQ020000010">
    <property type="protein sequence ID" value="KAH8497397.1"/>
    <property type="molecule type" value="Genomic_DNA"/>
</dbReference>
<keyword evidence="2" id="KW-1185">Reference proteome</keyword>